<comment type="caution">
    <text evidence="2">The sequence shown here is derived from an EMBL/GenBank/DDBJ whole genome shotgun (WGS) entry which is preliminary data.</text>
</comment>
<feature type="compositionally biased region" description="Acidic residues" evidence="1">
    <location>
        <begin position="19"/>
        <end position="41"/>
    </location>
</feature>
<keyword evidence="3" id="KW-1185">Reference proteome</keyword>
<evidence type="ECO:0000256" key="1">
    <source>
        <dbReference type="SAM" id="MobiDB-lite"/>
    </source>
</evidence>
<accession>A0A2B4RLB7</accession>
<evidence type="ECO:0000313" key="2">
    <source>
        <dbReference type="EMBL" id="PFX17148.1"/>
    </source>
</evidence>
<organism evidence="2 3">
    <name type="scientific">Stylophora pistillata</name>
    <name type="common">Smooth cauliflower coral</name>
    <dbReference type="NCBI Taxonomy" id="50429"/>
    <lineage>
        <taxon>Eukaryota</taxon>
        <taxon>Metazoa</taxon>
        <taxon>Cnidaria</taxon>
        <taxon>Anthozoa</taxon>
        <taxon>Hexacorallia</taxon>
        <taxon>Scleractinia</taxon>
        <taxon>Astrocoeniina</taxon>
        <taxon>Pocilloporidae</taxon>
        <taxon>Stylophora</taxon>
    </lineage>
</organism>
<name>A0A2B4RLB7_STYPI</name>
<sequence length="105" mass="11894">MHSQYKSVPQNDHQHETEKGDDEDDEDDEEDSEDDGSDDDILAVYGSDSEDEDSHEESGKDESDDMNVPQNLPHYGPKSNFFVDNYDDVTGLSSRLKGPCFYMIP</sequence>
<dbReference type="EMBL" id="LSMT01000494">
    <property type="protein sequence ID" value="PFX17148.1"/>
    <property type="molecule type" value="Genomic_DNA"/>
</dbReference>
<gene>
    <name evidence="2" type="ORF">AWC38_SpisGene18552</name>
</gene>
<evidence type="ECO:0000313" key="3">
    <source>
        <dbReference type="Proteomes" id="UP000225706"/>
    </source>
</evidence>
<reference evidence="3" key="1">
    <citation type="journal article" date="2017" name="bioRxiv">
        <title>Comparative analysis of the genomes of Stylophora pistillata and Acropora digitifera provides evidence for extensive differences between species of corals.</title>
        <authorList>
            <person name="Voolstra C.R."/>
            <person name="Li Y."/>
            <person name="Liew Y.J."/>
            <person name="Baumgarten S."/>
            <person name="Zoccola D."/>
            <person name="Flot J.-F."/>
            <person name="Tambutte S."/>
            <person name="Allemand D."/>
            <person name="Aranda M."/>
        </authorList>
    </citation>
    <scope>NUCLEOTIDE SEQUENCE [LARGE SCALE GENOMIC DNA]</scope>
</reference>
<feature type="region of interest" description="Disordered" evidence="1">
    <location>
        <begin position="1"/>
        <end position="80"/>
    </location>
</feature>
<protein>
    <submittedName>
        <fullName evidence="2">Uncharacterized protein</fullName>
    </submittedName>
</protein>
<feature type="compositionally biased region" description="Polar residues" evidence="1">
    <location>
        <begin position="1"/>
        <end position="11"/>
    </location>
</feature>
<proteinExistence type="predicted"/>
<dbReference type="AlphaFoldDB" id="A0A2B4RLB7"/>
<dbReference type="Proteomes" id="UP000225706">
    <property type="component" value="Unassembled WGS sequence"/>
</dbReference>